<dbReference type="RefSeq" id="WP_076024245.1">
    <property type="nucleotide sequence ID" value="NZ_JAQFIK010000002.1"/>
</dbReference>
<dbReference type="Gene3D" id="1.20.5.300">
    <property type="match status" value="1"/>
</dbReference>
<feature type="compositionally biased region" description="Low complexity" evidence="2">
    <location>
        <begin position="51"/>
        <end position="60"/>
    </location>
</feature>
<comment type="caution">
    <text evidence="3">The sequence shown here is derived from an EMBL/GenBank/DDBJ whole genome shotgun (WGS) entry which is preliminary data.</text>
</comment>
<gene>
    <name evidence="3" type="ORF">M2127_001681</name>
</gene>
<dbReference type="PANTHER" id="PTHR36508">
    <property type="entry name" value="PROTEIN SLYX"/>
    <property type="match status" value="1"/>
</dbReference>
<feature type="region of interest" description="Disordered" evidence="2">
    <location>
        <begin position="50"/>
        <end position="71"/>
    </location>
</feature>
<evidence type="ECO:0000313" key="3">
    <source>
        <dbReference type="EMBL" id="MDH6504365.1"/>
    </source>
</evidence>
<evidence type="ECO:0000313" key="4">
    <source>
        <dbReference type="Proteomes" id="UP001161160"/>
    </source>
</evidence>
<proteinExistence type="predicted"/>
<keyword evidence="4" id="KW-1185">Reference proteome</keyword>
<accession>A0AA43M9V4</accession>
<dbReference type="AlphaFoldDB" id="A0AA43M9V4"/>
<dbReference type="Proteomes" id="UP001161160">
    <property type="component" value="Unassembled WGS sequence"/>
</dbReference>
<sequence length="71" mass="8151">MTQENQDRITNLEIKISFSEDLIEKLNQTVYKQQQQIEFLYRELKALKEQAGSSGSGAASTNPHDEIPPHY</sequence>
<dbReference type="PANTHER" id="PTHR36508:SF1">
    <property type="entry name" value="PROTEIN SLYX"/>
    <property type="match status" value="1"/>
</dbReference>
<dbReference type="InterPro" id="IPR007236">
    <property type="entry name" value="SlyX"/>
</dbReference>
<reference evidence="3" key="1">
    <citation type="submission" date="2023-04" db="EMBL/GenBank/DDBJ databases">
        <title>Genome Encyclopedia of Bacteria and Archaea VI: Functional Genomics of Type Strains.</title>
        <authorList>
            <person name="Whitman W."/>
        </authorList>
    </citation>
    <scope>NUCLEOTIDE SEQUENCE</scope>
    <source>
        <strain evidence="3">Enz.4-51</strain>
    </source>
</reference>
<dbReference type="Pfam" id="PF04102">
    <property type="entry name" value="SlyX"/>
    <property type="match status" value="1"/>
</dbReference>
<organism evidence="3 4">
    <name type="scientific">Polynucleobacter sphagniphilus</name>
    <dbReference type="NCBI Taxonomy" id="1743169"/>
    <lineage>
        <taxon>Bacteria</taxon>
        <taxon>Pseudomonadati</taxon>
        <taxon>Pseudomonadota</taxon>
        <taxon>Betaproteobacteria</taxon>
        <taxon>Burkholderiales</taxon>
        <taxon>Burkholderiaceae</taxon>
        <taxon>Polynucleobacter</taxon>
    </lineage>
</organism>
<evidence type="ECO:0000256" key="2">
    <source>
        <dbReference type="SAM" id="MobiDB-lite"/>
    </source>
</evidence>
<protein>
    <submittedName>
        <fullName evidence="3">SlyX protein</fullName>
    </submittedName>
</protein>
<dbReference type="EMBL" id="JARXYA010000007">
    <property type="protein sequence ID" value="MDH6504365.1"/>
    <property type="molecule type" value="Genomic_DNA"/>
</dbReference>
<keyword evidence="1" id="KW-0175">Coiled coil</keyword>
<name>A0AA43M9V4_9BURK</name>
<evidence type="ECO:0000256" key="1">
    <source>
        <dbReference type="SAM" id="Coils"/>
    </source>
</evidence>
<dbReference type="GeneID" id="83595823"/>
<feature type="coiled-coil region" evidence="1">
    <location>
        <begin position="9"/>
        <end position="50"/>
    </location>
</feature>